<feature type="compositionally biased region" description="Polar residues" evidence="1">
    <location>
        <begin position="316"/>
        <end position="333"/>
    </location>
</feature>
<feature type="region of interest" description="Disordered" evidence="1">
    <location>
        <begin position="292"/>
        <end position="414"/>
    </location>
</feature>
<dbReference type="GO" id="GO:0030896">
    <property type="term" value="C:checkpoint clamp complex"/>
    <property type="evidence" value="ECO:0007669"/>
    <property type="project" value="InterPro"/>
</dbReference>
<dbReference type="Gene3D" id="3.70.10.10">
    <property type="match status" value="1"/>
</dbReference>
<evidence type="ECO:0000256" key="1">
    <source>
        <dbReference type="SAM" id="MobiDB-lite"/>
    </source>
</evidence>
<name>A0A8E2DV89_9APHY</name>
<evidence type="ECO:0008006" key="4">
    <source>
        <dbReference type="Google" id="ProtNLM"/>
    </source>
</evidence>
<dbReference type="OrthoDB" id="60092at2759"/>
<dbReference type="AlphaFoldDB" id="A0A8E2DV89"/>
<sequence length="527" mass="56976">MQAVLDAASLKHLTRALTCLAKYGDELTVHATPERLTISSTNSSQSAYGRFRYPSTFFSRYRVTAEPGPSDVEEVPVVAGQLPTKSLLTILRHRGVEKTVDKCELSLHDGGIAGQDDEESDTLESRLTVRLHCKHGVIKTHRLLLQAPTGLLAPGAPDAPHESRATIGPRALKDMLEHFPSTKGAKGDAQLVWTFGDTDVQVRSFETGSDAKGVPQLSTELTISADEFDTYSVYPTPFTIAFHLREFSGTIAFAEGAALPLALRFTDPAAPLFIDLPDDPAEVLFVLATTRPPGGASQIRSTRGASAVSPPVVQRAGSSASSGNAQRAGNNSDAGPRDKGKKRAREEDADLYAEMGANGTERSAPERPRPRPRPVVRRAEEDAEAPESMLPPSFAHPLYTSTPQPRTGVREATKEKEPLFLPSSQLSQASQAAIRESGLGIEHMSMREFEDMLEGDGEDVMFDDDAILNNGGDFGGGIGDGDFGDEGGGDGRERGESLEIVEEEEWTQLEPTQRPKNTRAFRPLFED</sequence>
<feature type="compositionally biased region" description="Gly residues" evidence="1">
    <location>
        <begin position="472"/>
        <end position="481"/>
    </location>
</feature>
<dbReference type="SUPFAM" id="SSF55979">
    <property type="entry name" value="DNA clamp"/>
    <property type="match status" value="1"/>
</dbReference>
<evidence type="ECO:0000313" key="2">
    <source>
        <dbReference type="EMBL" id="OCH96237.1"/>
    </source>
</evidence>
<dbReference type="Proteomes" id="UP000250043">
    <property type="component" value="Unassembled WGS sequence"/>
</dbReference>
<dbReference type="InterPro" id="IPR046938">
    <property type="entry name" value="DNA_clamp_sf"/>
</dbReference>
<dbReference type="GO" id="GO:0071479">
    <property type="term" value="P:cellular response to ionizing radiation"/>
    <property type="evidence" value="ECO:0007669"/>
    <property type="project" value="TreeGrafter"/>
</dbReference>
<dbReference type="PANTHER" id="PTHR15237:SF0">
    <property type="entry name" value="CELL CYCLE CHECKPOINT CONTROL PROTEIN"/>
    <property type="match status" value="1"/>
</dbReference>
<protein>
    <recommendedName>
        <fullName evidence="4">Cell cycle checkpoint control protein</fullName>
    </recommendedName>
</protein>
<proteinExistence type="predicted"/>
<dbReference type="GO" id="GO:0006281">
    <property type="term" value="P:DNA repair"/>
    <property type="evidence" value="ECO:0007669"/>
    <property type="project" value="TreeGrafter"/>
</dbReference>
<evidence type="ECO:0000313" key="3">
    <source>
        <dbReference type="Proteomes" id="UP000250043"/>
    </source>
</evidence>
<feature type="region of interest" description="Disordered" evidence="1">
    <location>
        <begin position="472"/>
        <end position="527"/>
    </location>
</feature>
<accession>A0A8E2DV89</accession>
<dbReference type="GO" id="GO:0000076">
    <property type="term" value="P:DNA replication checkpoint signaling"/>
    <property type="evidence" value="ECO:0007669"/>
    <property type="project" value="TreeGrafter"/>
</dbReference>
<dbReference type="EMBL" id="KV722331">
    <property type="protein sequence ID" value="OCH96237.1"/>
    <property type="molecule type" value="Genomic_DNA"/>
</dbReference>
<dbReference type="InterPro" id="IPR007268">
    <property type="entry name" value="Rad9/Ddc1"/>
</dbReference>
<dbReference type="GO" id="GO:0031573">
    <property type="term" value="P:mitotic intra-S DNA damage checkpoint signaling"/>
    <property type="evidence" value="ECO:0007669"/>
    <property type="project" value="TreeGrafter"/>
</dbReference>
<reference evidence="2 3" key="1">
    <citation type="submission" date="2016-07" db="EMBL/GenBank/DDBJ databases">
        <title>Draft genome of the white-rot fungus Obba rivulosa 3A-2.</title>
        <authorList>
            <consortium name="DOE Joint Genome Institute"/>
            <person name="Miettinen O."/>
            <person name="Riley R."/>
            <person name="Acob R."/>
            <person name="Barry K."/>
            <person name="Cullen D."/>
            <person name="De Vries R."/>
            <person name="Hainaut M."/>
            <person name="Hatakka A."/>
            <person name="Henrissat B."/>
            <person name="Hilden K."/>
            <person name="Kuo R."/>
            <person name="Labutti K."/>
            <person name="Lipzen A."/>
            <person name="Makela M.R."/>
            <person name="Sandor L."/>
            <person name="Spatafora J.W."/>
            <person name="Grigoriev I.V."/>
            <person name="Hibbett D.S."/>
        </authorList>
    </citation>
    <scope>NUCLEOTIDE SEQUENCE [LARGE SCALE GENOMIC DNA]</scope>
    <source>
        <strain evidence="2 3">3A-2</strain>
    </source>
</reference>
<organism evidence="2 3">
    <name type="scientific">Obba rivulosa</name>
    <dbReference type="NCBI Taxonomy" id="1052685"/>
    <lineage>
        <taxon>Eukaryota</taxon>
        <taxon>Fungi</taxon>
        <taxon>Dikarya</taxon>
        <taxon>Basidiomycota</taxon>
        <taxon>Agaricomycotina</taxon>
        <taxon>Agaricomycetes</taxon>
        <taxon>Polyporales</taxon>
        <taxon>Gelatoporiaceae</taxon>
        <taxon>Obba</taxon>
    </lineage>
</organism>
<dbReference type="PANTHER" id="PTHR15237">
    <property type="entry name" value="DNA REPAIR PROTEIN RAD9"/>
    <property type="match status" value="1"/>
</dbReference>
<keyword evidence="3" id="KW-1185">Reference proteome</keyword>
<dbReference type="Pfam" id="PF04139">
    <property type="entry name" value="Rad9"/>
    <property type="match status" value="1"/>
</dbReference>
<gene>
    <name evidence="2" type="ORF">OBBRIDRAFT_765738</name>
</gene>